<dbReference type="InterPro" id="IPR024997">
    <property type="entry name" value="DUF3892"/>
</dbReference>
<evidence type="ECO:0000313" key="3">
    <source>
        <dbReference type="Proteomes" id="UP000447876"/>
    </source>
</evidence>
<sequence length="79" mass="8512">MAVDSRETFIAVQRNGDGNLTRFKTSSGRILNYEDALSEVNAGAIAGVNIFKGKDGEMYIRGDADGDPTNNLDALPTFE</sequence>
<gene>
    <name evidence="2" type="ORF">GNP95_07930</name>
    <name evidence="1" type="ORF">J15TS10_17480</name>
</gene>
<comment type="caution">
    <text evidence="2">The sequence shown here is derived from an EMBL/GenBank/DDBJ whole genome shotgun (WGS) entry which is preliminary data.</text>
</comment>
<protein>
    <submittedName>
        <fullName evidence="2">DUF3892 domain-containing protein</fullName>
    </submittedName>
</protein>
<dbReference type="EMBL" id="WNZW01000002">
    <property type="protein sequence ID" value="MUG44927.1"/>
    <property type="molecule type" value="Genomic_DNA"/>
</dbReference>
<dbReference type="RefSeq" id="WP_155610323.1">
    <property type="nucleotide sequence ID" value="NZ_BOSM01000002.1"/>
</dbReference>
<reference evidence="1 4" key="2">
    <citation type="submission" date="2021-03" db="EMBL/GenBank/DDBJ databases">
        <title>Antimicrobial resistance genes in bacteria isolated from Japanese honey, and their potential for conferring macrolide and lincosamide resistance in the American foulbrood pathogen Paenibacillus larvae.</title>
        <authorList>
            <person name="Okamoto M."/>
            <person name="Kumagai M."/>
            <person name="Kanamori H."/>
            <person name="Takamatsu D."/>
        </authorList>
    </citation>
    <scope>NUCLEOTIDE SEQUENCE [LARGE SCALE GENOMIC DNA]</scope>
    <source>
        <strain evidence="1 4">J15TS10</strain>
    </source>
</reference>
<organism evidence="2 3">
    <name type="scientific">Paenibacillus woosongensis</name>
    <dbReference type="NCBI Taxonomy" id="307580"/>
    <lineage>
        <taxon>Bacteria</taxon>
        <taxon>Bacillati</taxon>
        <taxon>Bacillota</taxon>
        <taxon>Bacilli</taxon>
        <taxon>Bacillales</taxon>
        <taxon>Paenibacillaceae</taxon>
        <taxon>Paenibacillus</taxon>
    </lineage>
</organism>
<dbReference type="Proteomes" id="UP000681290">
    <property type="component" value="Unassembled WGS sequence"/>
</dbReference>
<dbReference type="Proteomes" id="UP000447876">
    <property type="component" value="Unassembled WGS sequence"/>
</dbReference>
<dbReference type="Pfam" id="PF13031">
    <property type="entry name" value="DUF3892"/>
    <property type="match status" value="1"/>
</dbReference>
<accession>A0A7X2YZN6</accession>
<evidence type="ECO:0000313" key="4">
    <source>
        <dbReference type="Proteomes" id="UP000681290"/>
    </source>
</evidence>
<dbReference type="OrthoDB" id="1647761at2"/>
<dbReference type="EMBL" id="BOSM01000002">
    <property type="protein sequence ID" value="GIP57934.1"/>
    <property type="molecule type" value="Genomic_DNA"/>
</dbReference>
<reference evidence="2 3" key="1">
    <citation type="submission" date="2019-11" db="EMBL/GenBank/DDBJ databases">
        <title>Draft genome sequences of five Paenibacillus species of dairy origin.</title>
        <authorList>
            <person name="Olajide A.M."/>
            <person name="Chen S."/>
            <person name="Lapointe G."/>
        </authorList>
    </citation>
    <scope>NUCLEOTIDE SEQUENCE [LARGE SCALE GENOMIC DNA]</scope>
    <source>
        <strain evidence="2 3">12CR55</strain>
    </source>
</reference>
<evidence type="ECO:0000313" key="2">
    <source>
        <dbReference type="EMBL" id="MUG44927.1"/>
    </source>
</evidence>
<proteinExistence type="predicted"/>
<name>A0A7X2YZN6_9BACL</name>
<keyword evidence="4" id="KW-1185">Reference proteome</keyword>
<evidence type="ECO:0000313" key="1">
    <source>
        <dbReference type="EMBL" id="GIP57934.1"/>
    </source>
</evidence>
<dbReference type="AlphaFoldDB" id="A0A7X2YZN6"/>